<dbReference type="EMBL" id="SEYY01002990">
    <property type="protein sequence ID" value="KAB7504511.1"/>
    <property type="molecule type" value="Genomic_DNA"/>
</dbReference>
<name>A0A5N5TD83_9CRUS</name>
<accession>A0A5N5TD83</accession>
<keyword evidence="2" id="KW-1185">Reference proteome</keyword>
<organism evidence="1 2">
    <name type="scientific">Armadillidium nasatum</name>
    <dbReference type="NCBI Taxonomy" id="96803"/>
    <lineage>
        <taxon>Eukaryota</taxon>
        <taxon>Metazoa</taxon>
        <taxon>Ecdysozoa</taxon>
        <taxon>Arthropoda</taxon>
        <taxon>Crustacea</taxon>
        <taxon>Multicrustacea</taxon>
        <taxon>Malacostraca</taxon>
        <taxon>Eumalacostraca</taxon>
        <taxon>Peracarida</taxon>
        <taxon>Isopoda</taxon>
        <taxon>Oniscidea</taxon>
        <taxon>Crinocheta</taxon>
        <taxon>Armadillidiidae</taxon>
        <taxon>Armadillidium</taxon>
    </lineage>
</organism>
<evidence type="ECO:0000313" key="2">
    <source>
        <dbReference type="Proteomes" id="UP000326759"/>
    </source>
</evidence>
<dbReference type="Proteomes" id="UP000326759">
    <property type="component" value="Unassembled WGS sequence"/>
</dbReference>
<proteinExistence type="predicted"/>
<gene>
    <name evidence="1" type="ORF">Anas_08892</name>
</gene>
<sequence length="110" mass="12592">MEMNIINPGEVRNPAPLREDHVNDFEVETSTSPSIYLSHTIHQYNTFNDDTQGEPSSTGEPPYVLMEEEGQYNICPACRQQQKYYQLTTKLETTRKTIKIAASTKTTYTN</sequence>
<reference evidence="1 2" key="1">
    <citation type="journal article" date="2019" name="PLoS Biol.">
        <title>Sex chromosomes control vertical transmission of feminizing Wolbachia symbionts in an isopod.</title>
        <authorList>
            <person name="Becking T."/>
            <person name="Chebbi M.A."/>
            <person name="Giraud I."/>
            <person name="Moumen B."/>
            <person name="Laverre T."/>
            <person name="Caubet Y."/>
            <person name="Peccoud J."/>
            <person name="Gilbert C."/>
            <person name="Cordaux R."/>
        </authorList>
    </citation>
    <scope>NUCLEOTIDE SEQUENCE [LARGE SCALE GENOMIC DNA]</scope>
    <source>
        <strain evidence="1">ANa2</strain>
        <tissue evidence="1">Whole body excluding digestive tract and cuticle</tissue>
    </source>
</reference>
<protein>
    <submittedName>
        <fullName evidence="1">Uncharacterized protein</fullName>
    </submittedName>
</protein>
<dbReference type="AlphaFoldDB" id="A0A5N5TD83"/>
<comment type="caution">
    <text evidence="1">The sequence shown here is derived from an EMBL/GenBank/DDBJ whole genome shotgun (WGS) entry which is preliminary data.</text>
</comment>
<dbReference type="OrthoDB" id="10330793at2759"/>
<evidence type="ECO:0000313" key="1">
    <source>
        <dbReference type="EMBL" id="KAB7504511.1"/>
    </source>
</evidence>